<reference evidence="1" key="1">
    <citation type="submission" date="2019-04" db="EMBL/GenBank/DDBJ databases">
        <title>Microbes associate with the intestines of laboratory mice.</title>
        <authorList>
            <person name="Navarre W."/>
            <person name="Wong E."/>
            <person name="Huang K."/>
            <person name="Tropini C."/>
            <person name="Ng K."/>
            <person name="Yu B."/>
        </authorList>
    </citation>
    <scope>NUCLEOTIDE SEQUENCE</scope>
    <source>
        <strain evidence="1">NM01_1-7b</strain>
    </source>
</reference>
<accession>A0AC61RRK5</accession>
<protein>
    <submittedName>
        <fullName evidence="1">Glycoside hydrolase family 3 protein</fullName>
    </submittedName>
</protein>
<dbReference type="EMBL" id="SRYA01000051">
    <property type="protein sequence ID" value="TGY91771.1"/>
    <property type="molecule type" value="Genomic_DNA"/>
</dbReference>
<keyword evidence="1" id="KW-0378">Hydrolase</keyword>
<sequence length="549" mass="62143">MIDLTKQPFYLNEEQVQWVKDTLDRLTTEQKAGQLFCIMGGDYTPEERKALVQEGRVGGILFRPAPAEDIRSWYRPLDEAAQVPLLKAANLEEGGYGAISDGTLFGWPMLTAATDDEKMVEKFAKVCASEGRSVGVNWTFSPVSDLDLNYLNPITNVRTYGSDKERVKKFTEVFIRTIQERGVAACAKHYPGDGVDYRDQHLHPTYNSLPANEWYESYGEIYQHMIAQDLLSIMVGHIAQPYVAQDVNPELSMEECLPASMSRELLTGVLREKFGFNGLIATDATIMGGYCMAMERKKAIPLSIMAGCDMLVFSTDFQEDYNHVLHGLRDGLLTEERLEEAVTRVLALKAKACRIKEEELEPVKVEAAKWHRECAEKSVTLVKQLQPETLPVTREKYDYIRLIVLGKDQFPGGSITDTALNFLKDHGFEAEVYDPFSDELHGTEELSKRRLTLYLANYEHASNQTTVRIHWCPKHALDSPRFLNEENCIFVSFSNPYHLQDVPRIKTYINAYTATRTTVEVVLEKLMGKSEFSGISPVDPFCGLVDTRL</sequence>
<gene>
    <name evidence="1" type="ORF">E5329_19930</name>
</gene>
<comment type="caution">
    <text evidence="1">The sequence shown here is derived from an EMBL/GenBank/DDBJ whole genome shotgun (WGS) entry which is preliminary data.</text>
</comment>
<dbReference type="Proteomes" id="UP000304953">
    <property type="component" value="Unassembled WGS sequence"/>
</dbReference>
<evidence type="ECO:0000313" key="1">
    <source>
        <dbReference type="EMBL" id="TGY91771.1"/>
    </source>
</evidence>
<organism evidence="1 2">
    <name type="scientific">Petralouisia muris</name>
    <dbReference type="NCBI Taxonomy" id="3032872"/>
    <lineage>
        <taxon>Bacteria</taxon>
        <taxon>Bacillati</taxon>
        <taxon>Bacillota</taxon>
        <taxon>Clostridia</taxon>
        <taxon>Lachnospirales</taxon>
        <taxon>Lachnospiraceae</taxon>
        <taxon>Petralouisia</taxon>
    </lineage>
</organism>
<evidence type="ECO:0000313" key="2">
    <source>
        <dbReference type="Proteomes" id="UP000304953"/>
    </source>
</evidence>
<proteinExistence type="predicted"/>
<name>A0AC61RRK5_9FIRM</name>
<keyword evidence="2" id="KW-1185">Reference proteome</keyword>